<accession>A0A975MN21</accession>
<dbReference type="EMBL" id="CP073754">
    <property type="protein sequence ID" value="QWF70344.1"/>
    <property type="molecule type" value="Genomic_DNA"/>
</dbReference>
<dbReference type="InterPro" id="IPR004722">
    <property type="entry name" value="DHOase"/>
</dbReference>
<evidence type="ECO:0000313" key="5">
    <source>
        <dbReference type="EMBL" id="QWF70344.1"/>
    </source>
</evidence>
<dbReference type="InterPro" id="IPR011059">
    <property type="entry name" value="Metal-dep_hydrolase_composite"/>
</dbReference>
<dbReference type="PANTHER" id="PTHR43668:SF2">
    <property type="entry name" value="ALLANTOINASE"/>
    <property type="match status" value="1"/>
</dbReference>
<keyword evidence="5" id="KW-0378">Hydrolase</keyword>
<keyword evidence="6" id="KW-1185">Reference proteome</keyword>
<dbReference type="PANTHER" id="PTHR43668">
    <property type="entry name" value="ALLANTOINASE"/>
    <property type="match status" value="1"/>
</dbReference>
<dbReference type="KEGG" id="mpad:KEF85_13505"/>
<keyword evidence="1" id="KW-0862">Zinc</keyword>
<evidence type="ECO:0000259" key="4">
    <source>
        <dbReference type="Pfam" id="PF12890"/>
    </source>
</evidence>
<dbReference type="InterPro" id="IPR024403">
    <property type="entry name" value="DHOase_cat"/>
</dbReference>
<organism evidence="5 6">
    <name type="scientific">Methylomonas paludis</name>
    <dbReference type="NCBI Taxonomy" id="1173101"/>
    <lineage>
        <taxon>Bacteria</taxon>
        <taxon>Pseudomonadati</taxon>
        <taxon>Pseudomonadota</taxon>
        <taxon>Gammaproteobacteria</taxon>
        <taxon>Methylococcales</taxon>
        <taxon>Methylococcaceae</taxon>
        <taxon>Methylomonas</taxon>
    </lineage>
</organism>
<reference evidence="5" key="1">
    <citation type="submission" date="2021-04" db="EMBL/GenBank/DDBJ databases">
        <title>Draft genome sequence data of methanotrophic Methylovulum sp. strain S1L and Methylomonas sp. strain S2AM isolated from boreal lake water columns.</title>
        <authorList>
            <person name="Rissanen A.J."/>
            <person name="Mangayil R."/>
            <person name="Svenning M.M."/>
            <person name="Khanongnuch R."/>
        </authorList>
    </citation>
    <scope>NUCLEOTIDE SEQUENCE</scope>
    <source>
        <strain evidence="5">S2AM</strain>
    </source>
</reference>
<dbReference type="EC" id="3.5.2.3" evidence="5"/>
<gene>
    <name evidence="5" type="ORF">KEF85_13505</name>
</gene>
<protein>
    <submittedName>
        <fullName evidence="5">Dihydroorotase</fullName>
        <ecNumber evidence="5">3.5.2.3</ecNumber>
    </submittedName>
</protein>
<dbReference type="Proteomes" id="UP000676649">
    <property type="component" value="Chromosome"/>
</dbReference>
<feature type="domain" description="Amidohydrolase 3" evidence="3">
    <location>
        <begin position="341"/>
        <end position="423"/>
    </location>
</feature>
<dbReference type="Gene3D" id="2.30.40.10">
    <property type="entry name" value="Urease, subunit C, domain 1"/>
    <property type="match status" value="1"/>
</dbReference>
<dbReference type="RefSeq" id="WP_215581407.1">
    <property type="nucleotide sequence ID" value="NZ_CP073754.1"/>
</dbReference>
<keyword evidence="2" id="KW-0665">Pyrimidine biosynthesis</keyword>
<dbReference type="SUPFAM" id="SSF51338">
    <property type="entry name" value="Composite domain of metallo-dependent hydrolases"/>
    <property type="match status" value="1"/>
</dbReference>
<dbReference type="SUPFAM" id="SSF51556">
    <property type="entry name" value="Metallo-dependent hydrolases"/>
    <property type="match status" value="1"/>
</dbReference>
<sequence length="428" mass="46246">MNRILISNGRIIDPANQVDAIGPVCIANGEILSVLSIPNDFQAEQHIDAHDRIVCPGFIDLSVRLREPGHTQKGNIASESRAAASAGITSLCLPPDTKPCIDTPAVVEYIKDKAEIAGYANLYPIAALTQRLAGTELSTMFALKQSGCIAVSNAREPLANLLILRRAMEYASSHNLLLIYHANEASLSGKGCAHEGEVASRYGLPGIPEAAESIAIAQCLELAELTGCRVHFSQISCRQSIIKIQQAKKYGLQISADVAIHQLHLTEDDMIPFDSAYHVIPPLRSKNDRSALLSSLINGVLDAVSSDHQPHDLDAKLGAFPETEPGVAALETLLPLMLELQRQNRLSLTQAIALLTQNPAAILGLPTGVLTPGAPADICIFDPHQIWRVDVQNWRSAGRNTPYWGQNLTGRVTHTLQAGRLIYCLNDL</sequence>
<feature type="domain" description="Dihydroorotase catalytic" evidence="4">
    <location>
        <begin position="52"/>
        <end position="239"/>
    </location>
</feature>
<evidence type="ECO:0000313" key="6">
    <source>
        <dbReference type="Proteomes" id="UP000676649"/>
    </source>
</evidence>
<name>A0A975MN21_9GAMM</name>
<evidence type="ECO:0000256" key="1">
    <source>
        <dbReference type="ARBA" id="ARBA00022833"/>
    </source>
</evidence>
<dbReference type="Pfam" id="PF12890">
    <property type="entry name" value="DHOase"/>
    <property type="match status" value="1"/>
</dbReference>
<dbReference type="NCBIfam" id="TIGR00857">
    <property type="entry name" value="pyrC_multi"/>
    <property type="match status" value="1"/>
</dbReference>
<proteinExistence type="predicted"/>
<dbReference type="Pfam" id="PF07969">
    <property type="entry name" value="Amidohydro_3"/>
    <property type="match status" value="1"/>
</dbReference>
<dbReference type="InterPro" id="IPR013108">
    <property type="entry name" value="Amidohydro_3"/>
</dbReference>
<dbReference type="GO" id="GO:0004038">
    <property type="term" value="F:allantoinase activity"/>
    <property type="evidence" value="ECO:0007669"/>
    <property type="project" value="TreeGrafter"/>
</dbReference>
<dbReference type="GO" id="GO:0046872">
    <property type="term" value="F:metal ion binding"/>
    <property type="evidence" value="ECO:0007669"/>
    <property type="project" value="InterPro"/>
</dbReference>
<dbReference type="GO" id="GO:0004151">
    <property type="term" value="F:dihydroorotase activity"/>
    <property type="evidence" value="ECO:0007669"/>
    <property type="project" value="UniProtKB-EC"/>
</dbReference>
<dbReference type="GO" id="GO:0006221">
    <property type="term" value="P:pyrimidine nucleotide biosynthetic process"/>
    <property type="evidence" value="ECO:0007669"/>
    <property type="project" value="UniProtKB-KW"/>
</dbReference>
<dbReference type="CDD" id="cd01317">
    <property type="entry name" value="DHOase_IIa"/>
    <property type="match status" value="1"/>
</dbReference>
<dbReference type="GO" id="GO:0005737">
    <property type="term" value="C:cytoplasm"/>
    <property type="evidence" value="ECO:0007669"/>
    <property type="project" value="TreeGrafter"/>
</dbReference>
<dbReference type="AlphaFoldDB" id="A0A975MN21"/>
<dbReference type="NCBIfam" id="NF005791">
    <property type="entry name" value="PRK07627.1"/>
    <property type="match status" value="1"/>
</dbReference>
<evidence type="ECO:0000256" key="2">
    <source>
        <dbReference type="ARBA" id="ARBA00022975"/>
    </source>
</evidence>
<dbReference type="InterPro" id="IPR032466">
    <property type="entry name" value="Metal_Hydrolase"/>
</dbReference>
<dbReference type="InterPro" id="IPR050138">
    <property type="entry name" value="DHOase/Allantoinase_Hydrolase"/>
</dbReference>
<dbReference type="Gene3D" id="3.20.20.140">
    <property type="entry name" value="Metal-dependent hydrolases"/>
    <property type="match status" value="1"/>
</dbReference>
<evidence type="ECO:0000259" key="3">
    <source>
        <dbReference type="Pfam" id="PF07969"/>
    </source>
</evidence>
<dbReference type="GO" id="GO:0006145">
    <property type="term" value="P:purine nucleobase catabolic process"/>
    <property type="evidence" value="ECO:0007669"/>
    <property type="project" value="TreeGrafter"/>
</dbReference>